<organism evidence="1 2">
    <name type="scientific">Caryophanon tenue</name>
    <dbReference type="NCBI Taxonomy" id="33978"/>
    <lineage>
        <taxon>Bacteria</taxon>
        <taxon>Bacillati</taxon>
        <taxon>Bacillota</taxon>
        <taxon>Bacilli</taxon>
        <taxon>Bacillales</taxon>
        <taxon>Caryophanaceae</taxon>
        <taxon>Caryophanon</taxon>
    </lineage>
</organism>
<evidence type="ECO:0000313" key="2">
    <source>
        <dbReference type="Proteomes" id="UP000093199"/>
    </source>
</evidence>
<accession>A0A1C0YEA1</accession>
<dbReference type="AlphaFoldDB" id="A0A1C0YEA1"/>
<dbReference type="EMBL" id="MASJ01000014">
    <property type="protein sequence ID" value="OCS85465.1"/>
    <property type="molecule type" value="Genomic_DNA"/>
</dbReference>
<dbReference type="RefSeq" id="WP_066545054.1">
    <property type="nucleotide sequence ID" value="NZ_MASJ01000014.1"/>
</dbReference>
<dbReference type="Proteomes" id="UP000093199">
    <property type="component" value="Unassembled WGS sequence"/>
</dbReference>
<evidence type="ECO:0000313" key="1">
    <source>
        <dbReference type="EMBL" id="OCS85465.1"/>
    </source>
</evidence>
<gene>
    <name evidence="1" type="ORF">A6M13_13595</name>
</gene>
<protein>
    <submittedName>
        <fullName evidence="1">Uncharacterized protein</fullName>
    </submittedName>
</protein>
<name>A0A1C0YEA1_9BACL</name>
<dbReference type="OrthoDB" id="9836498at2"/>
<proteinExistence type="predicted"/>
<keyword evidence="2" id="KW-1185">Reference proteome</keyword>
<comment type="caution">
    <text evidence="1">The sequence shown here is derived from an EMBL/GenBank/DDBJ whole genome shotgun (WGS) entry which is preliminary data.</text>
</comment>
<sequence>MIEARQLEHVLMKLLEKPKDSPFPVQFTKLSTYNRAQRKQIAEVLRQQPQTAQAKLVGLTNGLEWLRERDQLQEQLQQSEKKISMLPTTIVAEQSEQYEHLTTLLTYRTNLECPTEVLLSSAYEELSPRAFMFFMPSLLAACLEAEQTPSPLFSLVFKRLCTLNDFYISRFTYCFDRTSIQQFLQLYQKNPYFKQYHEQIRRSLAHYWE</sequence>
<reference evidence="1 2" key="1">
    <citation type="submission" date="2016-07" db="EMBL/GenBank/DDBJ databases">
        <title>Caryophanon tenue genome sequencing.</title>
        <authorList>
            <person name="Verma A."/>
            <person name="Pal Y."/>
            <person name="Krishnamurthi S."/>
        </authorList>
    </citation>
    <scope>NUCLEOTIDE SEQUENCE [LARGE SCALE GENOMIC DNA]</scope>
    <source>
        <strain evidence="1 2">DSM 14152</strain>
    </source>
</reference>